<keyword evidence="3" id="KW-1185">Reference proteome</keyword>
<comment type="caution">
    <text evidence="2">The sequence shown here is derived from an EMBL/GenBank/DDBJ whole genome shotgun (WGS) entry which is preliminary data.</text>
</comment>
<reference evidence="2" key="1">
    <citation type="submission" date="2020-03" db="EMBL/GenBank/DDBJ databases">
        <authorList>
            <person name="Weist P."/>
        </authorList>
    </citation>
    <scope>NUCLEOTIDE SEQUENCE</scope>
</reference>
<dbReference type="EMBL" id="CADEAL010000444">
    <property type="protein sequence ID" value="CAB1420231.1"/>
    <property type="molecule type" value="Genomic_DNA"/>
</dbReference>
<accession>A0A9N7TW32</accession>
<evidence type="ECO:0000256" key="1">
    <source>
        <dbReference type="SAM" id="MobiDB-lite"/>
    </source>
</evidence>
<dbReference type="AlphaFoldDB" id="A0A9N7TW32"/>
<protein>
    <submittedName>
        <fullName evidence="2">Uncharacterized protein</fullName>
    </submittedName>
</protein>
<organism evidence="2 3">
    <name type="scientific">Pleuronectes platessa</name>
    <name type="common">European plaice</name>
    <dbReference type="NCBI Taxonomy" id="8262"/>
    <lineage>
        <taxon>Eukaryota</taxon>
        <taxon>Metazoa</taxon>
        <taxon>Chordata</taxon>
        <taxon>Craniata</taxon>
        <taxon>Vertebrata</taxon>
        <taxon>Euteleostomi</taxon>
        <taxon>Actinopterygii</taxon>
        <taxon>Neopterygii</taxon>
        <taxon>Teleostei</taxon>
        <taxon>Neoteleostei</taxon>
        <taxon>Acanthomorphata</taxon>
        <taxon>Carangaria</taxon>
        <taxon>Pleuronectiformes</taxon>
        <taxon>Pleuronectoidei</taxon>
        <taxon>Pleuronectidae</taxon>
        <taxon>Pleuronectes</taxon>
    </lineage>
</organism>
<proteinExistence type="predicted"/>
<evidence type="ECO:0000313" key="2">
    <source>
        <dbReference type="EMBL" id="CAB1420231.1"/>
    </source>
</evidence>
<dbReference type="Proteomes" id="UP001153269">
    <property type="component" value="Unassembled WGS sequence"/>
</dbReference>
<gene>
    <name evidence="2" type="ORF">PLEPLA_LOCUS8106</name>
</gene>
<name>A0A9N7TW32_PLEPL</name>
<evidence type="ECO:0000313" key="3">
    <source>
        <dbReference type="Proteomes" id="UP001153269"/>
    </source>
</evidence>
<feature type="region of interest" description="Disordered" evidence="1">
    <location>
        <begin position="1"/>
        <end position="25"/>
    </location>
</feature>
<sequence>MEEAGLRTCSQPPGGHRDNPPPSYPSQLITVSEATAVQVAESALFHVLLILILLLHHRLLLSTHFFGGTVGNNVYPLDRYRAQRAHGRELLLRLTPLFVFFCDCKVSPTASSFVPRPRSIPQIA</sequence>